<feature type="compositionally biased region" description="Basic and acidic residues" evidence="8">
    <location>
        <begin position="501"/>
        <end position="514"/>
    </location>
</feature>
<feature type="domain" description="Xrn1 helical" evidence="10">
    <location>
        <begin position="642"/>
        <end position="1024"/>
    </location>
</feature>
<comment type="subcellular location">
    <subcellularLocation>
        <location evidence="1">Nucleus</location>
    </subcellularLocation>
</comment>
<dbReference type="GO" id="GO:0003723">
    <property type="term" value="F:RNA binding"/>
    <property type="evidence" value="ECO:0007669"/>
    <property type="project" value="TreeGrafter"/>
</dbReference>
<evidence type="ECO:0000256" key="5">
    <source>
        <dbReference type="ARBA" id="ARBA00022801"/>
    </source>
</evidence>
<evidence type="ECO:0000313" key="12">
    <source>
        <dbReference type="Proteomes" id="UP001153069"/>
    </source>
</evidence>
<evidence type="ECO:0000313" key="11">
    <source>
        <dbReference type="EMBL" id="CAB9521842.1"/>
    </source>
</evidence>
<feature type="domain" description="Xrn1 N-terminal" evidence="9">
    <location>
        <begin position="1"/>
        <end position="253"/>
    </location>
</feature>
<dbReference type="GO" id="GO:0000956">
    <property type="term" value="P:nuclear-transcribed mRNA catabolic process"/>
    <property type="evidence" value="ECO:0007669"/>
    <property type="project" value="TreeGrafter"/>
</dbReference>
<reference evidence="11" key="1">
    <citation type="submission" date="2020-06" db="EMBL/GenBank/DDBJ databases">
        <authorList>
            <consortium name="Plant Systems Biology data submission"/>
        </authorList>
    </citation>
    <scope>NUCLEOTIDE SEQUENCE</scope>
    <source>
        <strain evidence="11">D6</strain>
    </source>
</reference>
<keyword evidence="3" id="KW-0507">mRNA processing</keyword>
<feature type="compositionally biased region" description="Low complexity" evidence="8">
    <location>
        <begin position="1179"/>
        <end position="1192"/>
    </location>
</feature>
<feature type="compositionally biased region" description="Polar residues" evidence="8">
    <location>
        <begin position="1270"/>
        <end position="1285"/>
    </location>
</feature>
<feature type="compositionally biased region" description="Low complexity" evidence="8">
    <location>
        <begin position="1200"/>
        <end position="1209"/>
    </location>
</feature>
<evidence type="ECO:0000259" key="9">
    <source>
        <dbReference type="Pfam" id="PF03159"/>
    </source>
</evidence>
<evidence type="ECO:0000256" key="8">
    <source>
        <dbReference type="SAM" id="MobiDB-lite"/>
    </source>
</evidence>
<keyword evidence="6" id="KW-0269">Exonuclease</keyword>
<feature type="region of interest" description="Disordered" evidence="8">
    <location>
        <begin position="419"/>
        <end position="680"/>
    </location>
</feature>
<feature type="compositionally biased region" description="Low complexity" evidence="8">
    <location>
        <begin position="575"/>
        <end position="584"/>
    </location>
</feature>
<feature type="compositionally biased region" description="Basic residues" evidence="8">
    <location>
        <begin position="430"/>
        <end position="441"/>
    </location>
</feature>
<feature type="domain" description="Xrn1 helical" evidence="10">
    <location>
        <begin position="341"/>
        <end position="495"/>
    </location>
</feature>
<evidence type="ECO:0000256" key="7">
    <source>
        <dbReference type="ARBA" id="ARBA00023242"/>
    </source>
</evidence>
<dbReference type="InterPro" id="IPR027073">
    <property type="entry name" value="5_3_exoribonuclease"/>
</dbReference>
<feature type="region of interest" description="Disordered" evidence="8">
    <location>
        <begin position="1093"/>
        <end position="1297"/>
    </location>
</feature>
<dbReference type="GO" id="GO:0005634">
    <property type="term" value="C:nucleus"/>
    <property type="evidence" value="ECO:0007669"/>
    <property type="project" value="UniProtKB-SubCell"/>
</dbReference>
<evidence type="ECO:0000256" key="3">
    <source>
        <dbReference type="ARBA" id="ARBA00022664"/>
    </source>
</evidence>
<feature type="compositionally biased region" description="Basic and acidic residues" evidence="8">
    <location>
        <begin position="446"/>
        <end position="479"/>
    </location>
</feature>
<dbReference type="InterPro" id="IPR017151">
    <property type="entry name" value="Xrn2/3/4"/>
</dbReference>
<evidence type="ECO:0000256" key="2">
    <source>
        <dbReference type="ARBA" id="ARBA00006994"/>
    </source>
</evidence>
<comment type="caution">
    <text evidence="11">The sequence shown here is derived from an EMBL/GenBank/DDBJ whole genome shotgun (WGS) entry which is preliminary data.</text>
</comment>
<dbReference type="Proteomes" id="UP001153069">
    <property type="component" value="Unassembled WGS sequence"/>
</dbReference>
<gene>
    <name evidence="11" type="ORF">SEMRO_1238_G255270.1</name>
</gene>
<organism evidence="11 12">
    <name type="scientific">Seminavis robusta</name>
    <dbReference type="NCBI Taxonomy" id="568900"/>
    <lineage>
        <taxon>Eukaryota</taxon>
        <taxon>Sar</taxon>
        <taxon>Stramenopiles</taxon>
        <taxon>Ochrophyta</taxon>
        <taxon>Bacillariophyta</taxon>
        <taxon>Bacillariophyceae</taxon>
        <taxon>Bacillariophycidae</taxon>
        <taxon>Naviculales</taxon>
        <taxon>Naviculaceae</taxon>
        <taxon>Seminavis</taxon>
    </lineage>
</organism>
<dbReference type="EMBL" id="CAICTM010001236">
    <property type="protein sequence ID" value="CAB9521842.1"/>
    <property type="molecule type" value="Genomic_DNA"/>
</dbReference>
<evidence type="ECO:0000259" key="10">
    <source>
        <dbReference type="Pfam" id="PF17846"/>
    </source>
</evidence>
<keyword evidence="7" id="KW-0539">Nucleus</keyword>
<dbReference type="PIRSF" id="PIRSF037239">
    <property type="entry name" value="Exonuclease_Xrn2"/>
    <property type="match status" value="1"/>
</dbReference>
<feature type="compositionally biased region" description="Low complexity" evidence="8">
    <location>
        <begin position="1242"/>
        <end position="1259"/>
    </location>
</feature>
<dbReference type="Gene3D" id="3.40.50.12390">
    <property type="match status" value="2"/>
</dbReference>
<feature type="compositionally biased region" description="Basic and acidic residues" evidence="8">
    <location>
        <begin position="419"/>
        <end position="429"/>
    </location>
</feature>
<comment type="similarity">
    <text evidence="2">Belongs to the 5'-3' exonuclease family. XRN2/RAT1 subfamily.</text>
</comment>
<dbReference type="PANTHER" id="PTHR12341">
    <property type="entry name" value="5'-&gt;3' EXORIBONUCLEASE"/>
    <property type="match status" value="1"/>
</dbReference>
<evidence type="ECO:0000256" key="1">
    <source>
        <dbReference type="ARBA" id="ARBA00004123"/>
    </source>
</evidence>
<dbReference type="InterPro" id="IPR041412">
    <property type="entry name" value="Xrn1_helical"/>
</dbReference>
<dbReference type="CDD" id="cd18673">
    <property type="entry name" value="PIN_XRN1-2-like"/>
    <property type="match status" value="1"/>
</dbReference>
<dbReference type="Pfam" id="PF17846">
    <property type="entry name" value="XRN_M"/>
    <property type="match status" value="2"/>
</dbReference>
<protein>
    <submittedName>
        <fullName evidence="11">5'-3' exoribonuclease 2</fullName>
    </submittedName>
</protein>
<dbReference type="Pfam" id="PF03159">
    <property type="entry name" value="XRN_N"/>
    <property type="match status" value="1"/>
</dbReference>
<dbReference type="GO" id="GO:0004534">
    <property type="term" value="F:5'-3' RNA exonuclease activity"/>
    <property type="evidence" value="ECO:0007669"/>
    <property type="project" value="InterPro"/>
</dbReference>
<dbReference type="OrthoDB" id="372487at2759"/>
<dbReference type="FunFam" id="3.40.50.12390:FF:000003">
    <property type="entry name" value="5'-3' exoribonuclease"/>
    <property type="match status" value="1"/>
</dbReference>
<keyword evidence="5" id="KW-0378">Hydrolase</keyword>
<feature type="compositionally biased region" description="Basic and acidic residues" evidence="8">
    <location>
        <begin position="608"/>
        <end position="648"/>
    </location>
</feature>
<accession>A0A9N8EHT9</accession>
<proteinExistence type="inferred from homology"/>
<dbReference type="PANTHER" id="PTHR12341:SF41">
    <property type="entry name" value="5'-3' EXORIBONUCLEASE 2"/>
    <property type="match status" value="1"/>
</dbReference>
<dbReference type="InterPro" id="IPR004859">
    <property type="entry name" value="Xrn1_N"/>
</dbReference>
<keyword evidence="4" id="KW-0540">Nuclease</keyword>
<dbReference type="Gene3D" id="1.25.40.1050">
    <property type="match status" value="1"/>
</dbReference>
<evidence type="ECO:0000256" key="4">
    <source>
        <dbReference type="ARBA" id="ARBA00022722"/>
    </source>
</evidence>
<dbReference type="GO" id="GO:0006397">
    <property type="term" value="P:mRNA processing"/>
    <property type="evidence" value="ECO:0007669"/>
    <property type="project" value="UniProtKB-KW"/>
</dbReference>
<evidence type="ECO:0000256" key="6">
    <source>
        <dbReference type="ARBA" id="ARBA00022839"/>
    </source>
</evidence>
<feature type="compositionally biased region" description="Polar residues" evidence="8">
    <location>
        <begin position="560"/>
        <end position="570"/>
    </location>
</feature>
<feature type="compositionally biased region" description="Basic residues" evidence="8">
    <location>
        <begin position="1165"/>
        <end position="1175"/>
    </location>
</feature>
<feature type="compositionally biased region" description="Acidic residues" evidence="8">
    <location>
        <begin position="649"/>
        <end position="672"/>
    </location>
</feature>
<feature type="compositionally biased region" description="Polar residues" evidence="8">
    <location>
        <begin position="1210"/>
        <end position="1241"/>
    </location>
</feature>
<sequence>MGVPAFYRWLSEKYPKIVEDVLEERVKLLYGTTRAPFDLTKPNPSGLECDHLYIDMNGIIHPCSHPEVGPQPTCEEEMFENVCRYVDRLMRIMRPRQLLYLAIDGVAPRAKMNQQRARRFRSAQEARELKELEAHVRTELTEAGQDAPPEATVWDSNVITPGTSFMLRLSEFLRFYVRKRISQDKGWQSIRVIFSDASLPGEGEHKIMSHIRLQRSQPAYNPNLVHVLHGLDADLIMLALATHEAHFYISREEVLFGRKSQEQQEQRQLENGFRDEQARLDEEAGADAMAALEENQHKPLQRISIPVLRHYLANEFKECLIPQQPNPRGGPPIGLPFAPSLERLIDDIVFLCFFVGNDFLPHLPSLDIRVGALDFLFNVYRRLLPTLGDYITNHGGRVNLSHVDVILAEVGAIEDHVFAMKHDNEEQEKRRRQQMRDRKRQQPGLKPDEPPRHMNPPERKVVGRAARILERQQRGRKDSVPLQRNHQAKEDNRHKQKASHRLKEDNLEAARALKESLTGTQPIKKEPSTASSAEGEKSSVEVKSEGESANADKIKKEESGQQPSPEATNVKQEEAANTSTAAAAGVKQEDSSESNATTSVKEEESEEKAEPKHSGDKRTIDQVSKSEENGNDPVKSEEGKSEEGKSEEAVMDVDDDSDLFDAESSDDDNDDDGKDKVEPPVVVIKKTVDPEAAKRFKEKVKARKQNQLDDFSKNVEDKVRLHEAGWKDRYYSDKCKADDVAAHGGREHLFRSYVMGLCWVMKYYYDGCPSWKWYYPFHYAPFASDLKNIERFSKDCNSFELSTPFNPVEQLMAVLPSDSCHAIPKPARWLMLDEESPILDFYPIDVPVDPNGKAMPWLWVVLLPFIDEERLLAALGPTMAKWAKDELLCNARGLDDGYLYMYQRHPFGKKLAKLALEGNKTAASSKERLSDSASYGFAGFTGSVRPPLSNEIYKPTGDGSECVRVDLPSTASKIERVSHDNMFSEPIEANEAVCVAFTEPRKYSHKSILLAGANPLPSKLTSQDLVIRRPKLNRGGGTIANLGTGRGGGQSYQSGYGSMNISSYERELAQKTGRGHEMYKPGIRAWGAMEPAPKRHRAGVIPQGGPQQHQHHHPFSGQHRPPPPPQQHMHRPPWQNRGPGPQNPPPQNHWQQHPHSGHHPQPDPRHHHPPTHRAPHPPYGQHHQQQPPYRQQGSHHHQQRGNQQRGNHNAAQHPSHQQRHANNQQPPRQQGYNFQAVSQQQASGRPGSNGRPPNNQQQQRPPPAQADGNVMSSLRAQLVSTLKQNRQPGQQGGQRRR</sequence>
<name>A0A9N8EHT9_9STRA</name>
<feature type="compositionally biased region" description="Basic and acidic residues" evidence="8">
    <location>
        <begin position="534"/>
        <end position="559"/>
    </location>
</feature>
<keyword evidence="12" id="KW-1185">Reference proteome</keyword>